<dbReference type="FunFam" id="3.40.367.20:FF:000004">
    <property type="entry name" value="Phosphotransferase"/>
    <property type="match status" value="1"/>
</dbReference>
<evidence type="ECO:0000256" key="3">
    <source>
        <dbReference type="ARBA" id="ARBA00009225"/>
    </source>
</evidence>
<dbReference type="PANTHER" id="PTHR19443:SF16">
    <property type="entry name" value="HEXOKINASE TYPE 1-RELATED"/>
    <property type="match status" value="1"/>
</dbReference>
<dbReference type="OrthoDB" id="419537at2759"/>
<sequence>MLFDTRVHGRTAETTAIRGALPDDLEHQLRRIESDFTIDASKLKQIVARFQEELDEGLQRDEQNIPMNVTWVMGWPTGQETGSYLTLDLGGTNLRVCWIGLHGREHDIDVTQDQYKISNDIKSGDAAQLWSYIADCLAKFMDKHELGSSNGEPIPFGFTFSYPASQQYVDHGILQTWTKGLDISGVEGEDVAAQLKEALEKRNLPIRLVALINDTTGAMIASSYHDSETRIGAIFGTGCNAAYMEDIGSIPKLKGSDLPADGQMAINCEYGAFDNGHHVLPRNKYDLEIDEASPRPGEQIFEKLSAGHYMGEMFRLTIVDLYEQGLVFNGQDGDKIKEPYVLDTGFLSLIGDDNCSDHAETRQAFQKQLSIEISDDELNVVKCLAEVIATRGARLCSCGVAAICRKKGITSGHIAADGSVGNKHPKFKARWAQAMAEVLDWPEDRKEDPITITSAEDGSGIGAAIIAAMTDARAEKGDVVGIQDKKTRELSQADT</sequence>
<evidence type="ECO:0000256" key="2">
    <source>
        <dbReference type="ARBA" id="ARBA00005028"/>
    </source>
</evidence>
<protein>
    <recommendedName>
        <fullName evidence="12">Phosphotransferase</fullName>
        <ecNumber evidence="12">2.7.1.-</ecNumber>
    </recommendedName>
</protein>
<keyword evidence="7 12" id="KW-0067">ATP-binding</keyword>
<evidence type="ECO:0000256" key="11">
    <source>
        <dbReference type="ARBA" id="ARBA00048160"/>
    </source>
</evidence>
<dbReference type="Pfam" id="PF00349">
    <property type="entry name" value="Hexokinase_1"/>
    <property type="match status" value="1"/>
</dbReference>
<dbReference type="GO" id="GO:0019158">
    <property type="term" value="F:mannokinase activity"/>
    <property type="evidence" value="ECO:0007669"/>
    <property type="project" value="TreeGrafter"/>
</dbReference>
<evidence type="ECO:0000256" key="9">
    <source>
        <dbReference type="ARBA" id="ARBA00044613"/>
    </source>
</evidence>
<comment type="catalytic activity">
    <reaction evidence="11">
        <text>D-glucose + ATP = D-glucose 6-phosphate + ADP + H(+)</text>
        <dbReference type="Rhea" id="RHEA:17825"/>
        <dbReference type="ChEBI" id="CHEBI:4167"/>
        <dbReference type="ChEBI" id="CHEBI:15378"/>
        <dbReference type="ChEBI" id="CHEBI:30616"/>
        <dbReference type="ChEBI" id="CHEBI:61548"/>
        <dbReference type="ChEBI" id="CHEBI:456216"/>
        <dbReference type="EC" id="2.7.1.1"/>
    </reaction>
    <physiologicalReaction direction="left-to-right" evidence="11">
        <dbReference type="Rhea" id="RHEA:17826"/>
    </physiologicalReaction>
</comment>
<comment type="catalytic activity">
    <reaction evidence="10">
        <text>D-fructose + ATP = D-fructose 6-phosphate + ADP + H(+)</text>
        <dbReference type="Rhea" id="RHEA:16125"/>
        <dbReference type="ChEBI" id="CHEBI:15378"/>
        <dbReference type="ChEBI" id="CHEBI:30616"/>
        <dbReference type="ChEBI" id="CHEBI:37721"/>
        <dbReference type="ChEBI" id="CHEBI:61527"/>
        <dbReference type="ChEBI" id="CHEBI:456216"/>
        <dbReference type="EC" id="2.7.1.1"/>
    </reaction>
    <physiologicalReaction direction="left-to-right" evidence="10">
        <dbReference type="Rhea" id="RHEA:16126"/>
    </physiologicalReaction>
</comment>
<comment type="catalytic activity">
    <reaction evidence="9">
        <text>a D-hexose + ATP = a D-hexose 6-phosphate + ADP + H(+)</text>
        <dbReference type="Rhea" id="RHEA:22740"/>
        <dbReference type="ChEBI" id="CHEBI:4194"/>
        <dbReference type="ChEBI" id="CHEBI:15378"/>
        <dbReference type="ChEBI" id="CHEBI:30616"/>
        <dbReference type="ChEBI" id="CHEBI:229467"/>
        <dbReference type="ChEBI" id="CHEBI:456216"/>
        <dbReference type="EC" id="2.7.1.1"/>
    </reaction>
    <physiologicalReaction direction="left-to-right" evidence="9">
        <dbReference type="Rhea" id="RHEA:22741"/>
    </physiologicalReaction>
</comment>
<evidence type="ECO:0000256" key="1">
    <source>
        <dbReference type="ARBA" id="ARBA00004888"/>
    </source>
</evidence>
<dbReference type="FunFam" id="3.30.420.40:FF:000805">
    <property type="entry name" value="Hexokinase-2"/>
    <property type="match status" value="1"/>
</dbReference>
<dbReference type="GO" id="GO:0004340">
    <property type="term" value="F:glucokinase activity"/>
    <property type="evidence" value="ECO:0007669"/>
    <property type="project" value="TreeGrafter"/>
</dbReference>
<dbReference type="InterPro" id="IPR001312">
    <property type="entry name" value="Hexokinase"/>
</dbReference>
<name>A0A2S6C923_9PEZI</name>
<comment type="pathway">
    <text evidence="1">Carbohydrate degradation; glycolysis; D-glyceraldehyde 3-phosphate and glycerone phosphate from D-glucose: step 1/4.</text>
</comment>
<evidence type="ECO:0000256" key="10">
    <source>
        <dbReference type="ARBA" id="ARBA00047905"/>
    </source>
</evidence>
<evidence type="ECO:0000256" key="8">
    <source>
        <dbReference type="ARBA" id="ARBA00023152"/>
    </source>
</evidence>
<dbReference type="Gene3D" id="3.30.420.40">
    <property type="match status" value="1"/>
</dbReference>
<comment type="caution">
    <text evidence="15">The sequence shown here is derived from an EMBL/GenBank/DDBJ whole genome shotgun (WGS) entry which is preliminary data.</text>
</comment>
<dbReference type="InterPro" id="IPR043129">
    <property type="entry name" value="ATPase_NBD"/>
</dbReference>
<keyword evidence="5 12" id="KW-0547">Nucleotide-binding</keyword>
<dbReference type="Pfam" id="PF03727">
    <property type="entry name" value="Hexokinase_2"/>
    <property type="match status" value="1"/>
</dbReference>
<dbReference type="GO" id="GO:0008865">
    <property type="term" value="F:fructokinase activity"/>
    <property type="evidence" value="ECO:0007669"/>
    <property type="project" value="TreeGrafter"/>
</dbReference>
<proteinExistence type="inferred from homology"/>
<dbReference type="InterPro" id="IPR022673">
    <property type="entry name" value="Hexokinase_C"/>
</dbReference>
<evidence type="ECO:0000256" key="4">
    <source>
        <dbReference type="ARBA" id="ARBA00022679"/>
    </source>
</evidence>
<evidence type="ECO:0000256" key="12">
    <source>
        <dbReference type="RuleBase" id="RU362007"/>
    </source>
</evidence>
<evidence type="ECO:0000256" key="5">
    <source>
        <dbReference type="ARBA" id="ARBA00022741"/>
    </source>
</evidence>
<evidence type="ECO:0000313" key="15">
    <source>
        <dbReference type="EMBL" id="PPJ56244.1"/>
    </source>
</evidence>
<keyword evidence="4 12" id="KW-0808">Transferase</keyword>
<evidence type="ECO:0000256" key="7">
    <source>
        <dbReference type="ARBA" id="ARBA00022840"/>
    </source>
</evidence>
<evidence type="ECO:0000259" key="13">
    <source>
        <dbReference type="Pfam" id="PF00349"/>
    </source>
</evidence>
<feature type="domain" description="Hexokinase C-terminal" evidence="14">
    <location>
        <begin position="230"/>
        <end position="469"/>
    </location>
</feature>
<dbReference type="GO" id="GO:0001678">
    <property type="term" value="P:intracellular glucose homeostasis"/>
    <property type="evidence" value="ECO:0007669"/>
    <property type="project" value="InterPro"/>
</dbReference>
<dbReference type="Gene3D" id="3.40.367.20">
    <property type="match status" value="1"/>
</dbReference>
<comment type="pathway">
    <text evidence="2">Carbohydrate metabolism; hexose metabolism.</text>
</comment>
<dbReference type="GO" id="GO:0005536">
    <property type="term" value="F:D-glucose binding"/>
    <property type="evidence" value="ECO:0007669"/>
    <property type="project" value="InterPro"/>
</dbReference>
<dbReference type="InterPro" id="IPR022672">
    <property type="entry name" value="Hexokinase_N"/>
</dbReference>
<feature type="domain" description="Hexokinase N-terminal" evidence="13">
    <location>
        <begin position="29"/>
        <end position="224"/>
    </location>
</feature>
<comment type="similarity">
    <text evidence="3 12">Belongs to the hexokinase family.</text>
</comment>
<evidence type="ECO:0000313" key="16">
    <source>
        <dbReference type="Proteomes" id="UP000237631"/>
    </source>
</evidence>
<dbReference type="AlphaFoldDB" id="A0A2S6C923"/>
<keyword evidence="8 12" id="KW-0324">Glycolysis</keyword>
<organism evidence="15 16">
    <name type="scientific">Cercospora berteroae</name>
    <dbReference type="NCBI Taxonomy" id="357750"/>
    <lineage>
        <taxon>Eukaryota</taxon>
        <taxon>Fungi</taxon>
        <taxon>Dikarya</taxon>
        <taxon>Ascomycota</taxon>
        <taxon>Pezizomycotina</taxon>
        <taxon>Dothideomycetes</taxon>
        <taxon>Dothideomycetidae</taxon>
        <taxon>Mycosphaerellales</taxon>
        <taxon>Mycosphaerellaceae</taxon>
        <taxon>Cercospora</taxon>
    </lineage>
</organism>
<dbReference type="SUPFAM" id="SSF53067">
    <property type="entry name" value="Actin-like ATPase domain"/>
    <property type="match status" value="2"/>
</dbReference>
<gene>
    <name evidence="15" type="ORF">CBER1_06375</name>
</gene>
<dbReference type="UniPathway" id="UPA00109">
    <property type="reaction ID" value="UER00180"/>
</dbReference>
<dbReference type="GO" id="GO:0005829">
    <property type="term" value="C:cytosol"/>
    <property type="evidence" value="ECO:0007669"/>
    <property type="project" value="TreeGrafter"/>
</dbReference>
<dbReference type="Gene3D" id="1.10.287.1250">
    <property type="match status" value="1"/>
</dbReference>
<dbReference type="EMBL" id="PNEN01000521">
    <property type="protein sequence ID" value="PPJ56244.1"/>
    <property type="molecule type" value="Genomic_DNA"/>
</dbReference>
<reference evidence="16" key="1">
    <citation type="journal article" date="2017" name="bioRxiv">
        <title>Conservation of a gene cluster reveals novel cercosporin biosynthetic mechanisms and extends production to the genus Colletotrichum.</title>
        <authorList>
            <person name="de Jonge R."/>
            <person name="Ebert M.K."/>
            <person name="Huitt-Roehl C.R."/>
            <person name="Pal P."/>
            <person name="Suttle J.C."/>
            <person name="Spanner R.E."/>
            <person name="Neubauer J.D."/>
            <person name="Jurick W.M.II."/>
            <person name="Stott K.A."/>
            <person name="Secor G.A."/>
            <person name="Thomma B.P.H.J."/>
            <person name="Van de Peer Y."/>
            <person name="Townsend C.A."/>
            <person name="Bolton M.D."/>
        </authorList>
    </citation>
    <scope>NUCLEOTIDE SEQUENCE [LARGE SCALE GENOMIC DNA]</scope>
    <source>
        <strain evidence="16">CBS538.71</strain>
    </source>
</reference>
<dbReference type="GO" id="GO:0006013">
    <property type="term" value="P:mannose metabolic process"/>
    <property type="evidence" value="ECO:0007669"/>
    <property type="project" value="TreeGrafter"/>
</dbReference>
<dbReference type="GO" id="GO:0005524">
    <property type="term" value="F:ATP binding"/>
    <property type="evidence" value="ECO:0007669"/>
    <property type="project" value="UniProtKB-UniRule"/>
</dbReference>
<evidence type="ECO:0000259" key="14">
    <source>
        <dbReference type="Pfam" id="PF03727"/>
    </source>
</evidence>
<dbReference type="STRING" id="357750.A0A2S6C923"/>
<dbReference type="GO" id="GO:0006096">
    <property type="term" value="P:glycolytic process"/>
    <property type="evidence" value="ECO:0007669"/>
    <property type="project" value="UniProtKB-UniPathway"/>
</dbReference>
<keyword evidence="6 12" id="KW-0418">Kinase</keyword>
<accession>A0A2S6C923</accession>
<dbReference type="PANTHER" id="PTHR19443">
    <property type="entry name" value="HEXOKINASE"/>
    <property type="match status" value="1"/>
</dbReference>
<evidence type="ECO:0000256" key="6">
    <source>
        <dbReference type="ARBA" id="ARBA00022777"/>
    </source>
</evidence>
<keyword evidence="16" id="KW-1185">Reference proteome</keyword>
<dbReference type="GO" id="GO:0005739">
    <property type="term" value="C:mitochondrion"/>
    <property type="evidence" value="ECO:0007669"/>
    <property type="project" value="TreeGrafter"/>
</dbReference>
<dbReference type="PRINTS" id="PR00475">
    <property type="entry name" value="HEXOKINASE"/>
</dbReference>
<dbReference type="PROSITE" id="PS51748">
    <property type="entry name" value="HEXOKINASE_2"/>
    <property type="match status" value="1"/>
</dbReference>
<dbReference type="GO" id="GO:0006006">
    <property type="term" value="P:glucose metabolic process"/>
    <property type="evidence" value="ECO:0007669"/>
    <property type="project" value="UniProtKB-ARBA"/>
</dbReference>
<dbReference type="EC" id="2.7.1.-" evidence="12"/>
<dbReference type="Proteomes" id="UP000237631">
    <property type="component" value="Unassembled WGS sequence"/>
</dbReference>